<evidence type="ECO:0000313" key="1">
    <source>
        <dbReference type="EMBL" id="QGT77737.1"/>
    </source>
</evidence>
<dbReference type="EMBL" id="CP046415">
    <property type="protein sequence ID" value="QGT77737.1"/>
    <property type="molecule type" value="Genomic_DNA"/>
</dbReference>
<name>A0A6I6D0Y2_9GAMM</name>
<gene>
    <name evidence="1" type="ORF">GM160_01875</name>
</gene>
<proteinExistence type="predicted"/>
<accession>A0A6I6D0Y2</accession>
<protein>
    <submittedName>
        <fullName evidence="1">Uncharacterized protein</fullName>
    </submittedName>
</protein>
<evidence type="ECO:0000313" key="2">
    <source>
        <dbReference type="Proteomes" id="UP000427716"/>
    </source>
</evidence>
<keyword evidence="2" id="KW-1185">Reference proteome</keyword>
<organism evidence="1 2">
    <name type="scientific">Guyparkeria halophila</name>
    <dbReference type="NCBI Taxonomy" id="47960"/>
    <lineage>
        <taxon>Bacteria</taxon>
        <taxon>Pseudomonadati</taxon>
        <taxon>Pseudomonadota</taxon>
        <taxon>Gammaproteobacteria</taxon>
        <taxon>Chromatiales</taxon>
        <taxon>Thioalkalibacteraceae</taxon>
        <taxon>Guyparkeria</taxon>
    </lineage>
</organism>
<dbReference type="AlphaFoldDB" id="A0A6I6D0Y2"/>
<dbReference type="Proteomes" id="UP000427716">
    <property type="component" value="Chromosome"/>
</dbReference>
<reference evidence="1 2" key="1">
    <citation type="submission" date="2019-11" db="EMBL/GenBank/DDBJ databases">
        <authorList>
            <person name="Zhang J."/>
            <person name="Sun C."/>
        </authorList>
    </citation>
    <scope>NUCLEOTIDE SEQUENCE [LARGE SCALE GENOMIC DNA]</scope>
    <source>
        <strain evidence="2">sp2</strain>
    </source>
</reference>
<dbReference type="RefSeq" id="WP_156227708.1">
    <property type="nucleotide sequence ID" value="NZ_CP046415.1"/>
</dbReference>
<dbReference type="KEGG" id="ghl:GM160_01875"/>
<sequence>MSTTIGLSTQIEQIGLIIEHLRRQHEMQLFSWFCPAPLPRRRDEAAVAG</sequence>